<evidence type="ECO:0000313" key="3">
    <source>
        <dbReference type="Proteomes" id="UP000717696"/>
    </source>
</evidence>
<feature type="region of interest" description="Disordered" evidence="1">
    <location>
        <begin position="74"/>
        <end position="117"/>
    </location>
</feature>
<dbReference type="Proteomes" id="UP000717696">
    <property type="component" value="Unassembled WGS sequence"/>
</dbReference>
<organism evidence="2 3">
    <name type="scientific">Dactylonectria estremocensis</name>
    <dbReference type="NCBI Taxonomy" id="1079267"/>
    <lineage>
        <taxon>Eukaryota</taxon>
        <taxon>Fungi</taxon>
        <taxon>Dikarya</taxon>
        <taxon>Ascomycota</taxon>
        <taxon>Pezizomycotina</taxon>
        <taxon>Sordariomycetes</taxon>
        <taxon>Hypocreomycetidae</taxon>
        <taxon>Hypocreales</taxon>
        <taxon>Nectriaceae</taxon>
        <taxon>Dactylonectria</taxon>
    </lineage>
</organism>
<name>A0A9P9EU23_9HYPO</name>
<comment type="caution">
    <text evidence="2">The sequence shown here is derived from an EMBL/GenBank/DDBJ whole genome shotgun (WGS) entry which is preliminary data.</text>
</comment>
<keyword evidence="3" id="KW-1185">Reference proteome</keyword>
<reference evidence="2" key="1">
    <citation type="journal article" date="2021" name="Nat. Commun.">
        <title>Genetic determinants of endophytism in the Arabidopsis root mycobiome.</title>
        <authorList>
            <person name="Mesny F."/>
            <person name="Miyauchi S."/>
            <person name="Thiergart T."/>
            <person name="Pickel B."/>
            <person name="Atanasova L."/>
            <person name="Karlsson M."/>
            <person name="Huettel B."/>
            <person name="Barry K.W."/>
            <person name="Haridas S."/>
            <person name="Chen C."/>
            <person name="Bauer D."/>
            <person name="Andreopoulos W."/>
            <person name="Pangilinan J."/>
            <person name="LaButti K."/>
            <person name="Riley R."/>
            <person name="Lipzen A."/>
            <person name="Clum A."/>
            <person name="Drula E."/>
            <person name="Henrissat B."/>
            <person name="Kohler A."/>
            <person name="Grigoriev I.V."/>
            <person name="Martin F.M."/>
            <person name="Hacquard S."/>
        </authorList>
    </citation>
    <scope>NUCLEOTIDE SEQUENCE</scope>
    <source>
        <strain evidence="2">MPI-CAGE-AT-0021</strain>
    </source>
</reference>
<feature type="compositionally biased region" description="Polar residues" evidence="1">
    <location>
        <begin position="90"/>
        <end position="106"/>
    </location>
</feature>
<sequence>MPTFPLPLQPHGFEEGCWHTDYPKGDGNAMKNLLFMLPRLYWKGDIDCDCHMRGLCMPGEPPLPPMFEFKNDPDLNPNWKPSKPKHVNSKPPNSHTWRPNHWSTNPLRKGPHDKNPKLPPIVSHWKRDDFGVEPNLLKWEPILHREDPPYEGVTIPGPWGYRASVIRAFHKLPVKKQLVVMAKWPDFKMHTEGIHLAINFNYTEFDPRPSLAILLGDPRGWAGSAVQAMDQRNANLLLHCTDAAMLNMLNKTMQEIIDNAPSTHNPNGDRAKNERRKALTAKRLGYYEVLKHYAVLLEHATPASLSRGQHGHERFSFESKLYLPEKLQHKTDTLQNKTQAVEFVTISINDICEAVNTEAFSNVGTEGSFVSDFENTMRALDQHVKLGQNNTVMDAMKLPLTLETMGADLDWSPQALPKIFEESYQSVQLGLSYLTLSLWLGIGR</sequence>
<dbReference type="EMBL" id="JAGMUU010000010">
    <property type="protein sequence ID" value="KAH7144440.1"/>
    <property type="molecule type" value="Genomic_DNA"/>
</dbReference>
<protein>
    <submittedName>
        <fullName evidence="2">Uncharacterized protein</fullName>
    </submittedName>
</protein>
<dbReference type="OrthoDB" id="5057623at2759"/>
<dbReference type="AlphaFoldDB" id="A0A9P9EU23"/>
<proteinExistence type="predicted"/>
<accession>A0A9P9EU23</accession>
<evidence type="ECO:0000256" key="1">
    <source>
        <dbReference type="SAM" id="MobiDB-lite"/>
    </source>
</evidence>
<gene>
    <name evidence="2" type="ORF">B0J13DRAFT_525819</name>
</gene>
<evidence type="ECO:0000313" key="2">
    <source>
        <dbReference type="EMBL" id="KAH7144440.1"/>
    </source>
</evidence>